<reference evidence="1 2" key="1">
    <citation type="journal article" date="2017" name="ISME J.">
        <title>Potential for microbial H2 and metal transformations associated with novel bacteria and archaea in deep terrestrial subsurface sediments.</title>
        <authorList>
            <person name="Hernsdorf A.W."/>
            <person name="Amano Y."/>
            <person name="Miyakawa K."/>
            <person name="Ise K."/>
            <person name="Suzuki Y."/>
            <person name="Anantharaman K."/>
            <person name="Probst A."/>
            <person name="Burstein D."/>
            <person name="Thomas B.C."/>
            <person name="Banfield J.F."/>
        </authorList>
    </citation>
    <scope>NUCLEOTIDE SEQUENCE [LARGE SCALE GENOMIC DNA]</scope>
    <source>
        <strain evidence="1">HGW-Dojkabacteria-1</strain>
    </source>
</reference>
<dbReference type="EMBL" id="PHAO01000001">
    <property type="protein sequence ID" value="PKN02644.1"/>
    <property type="molecule type" value="Genomic_DNA"/>
</dbReference>
<sequence length="466" mass="52708">MEKEIYQSDDPKDAQGTTVRLEKQEFESGYSSYVVRVNPEFTQMCYEHDKPWDEDFRRNIGPNYPYTMSPKTSELIATTSTELKKEMSRVGFQIDPWKVGADDEPYVMGVLRRVMVTDTIEPILSYTDEVASHLKGLKEKDPSKVLNIRSFFCGAAVADKSLISRLYESGVSANLIATDIAADSIAIAALNFSVWNELLPESDRYEIHIVKGSIPRELYGRDKTIVLQVEDALNASNEEKDLNVAFDALVLDNGLQYVSQEFTRGLLSNVSHNVGSDGLYVGALGLDSQIKVEIPKFYHLTQIIDSKFRDLRKVYAQKSKFQAPYGYPHTYNFKVDKNTGMIVIDGVVSDGAARMYTWLGKLLVENRPRFKEVMAAIKSATDLSRANRAVETTPFDYHNVMVDALKQGGKEVEVIERPLEFEKYGWTEVGEDRYSNGKEEVDGGTMMRLCKEKDPLVLRTSRILVK</sequence>
<accession>A0A2N2F347</accession>
<evidence type="ECO:0000313" key="1">
    <source>
        <dbReference type="EMBL" id="PKN02644.1"/>
    </source>
</evidence>
<name>A0A2N2F347_9BACT</name>
<protein>
    <submittedName>
        <fullName evidence="1">Uncharacterized protein</fullName>
    </submittedName>
</protein>
<comment type="caution">
    <text evidence="1">The sequence shown here is derived from an EMBL/GenBank/DDBJ whole genome shotgun (WGS) entry which is preliminary data.</text>
</comment>
<organism evidence="1 2">
    <name type="scientific">Candidatus Dojkabacteria bacterium HGW-Dojkabacteria-1</name>
    <dbReference type="NCBI Taxonomy" id="2013761"/>
    <lineage>
        <taxon>Bacteria</taxon>
        <taxon>Candidatus Dojkabacteria</taxon>
    </lineage>
</organism>
<dbReference type="AlphaFoldDB" id="A0A2N2F347"/>
<dbReference type="Proteomes" id="UP000233417">
    <property type="component" value="Unassembled WGS sequence"/>
</dbReference>
<proteinExistence type="predicted"/>
<evidence type="ECO:0000313" key="2">
    <source>
        <dbReference type="Proteomes" id="UP000233417"/>
    </source>
</evidence>
<gene>
    <name evidence="1" type="ORF">CVU76_01230</name>
</gene>